<keyword evidence="3" id="KW-0813">Transport</keyword>
<comment type="subcellular location">
    <subcellularLocation>
        <location evidence="1">Membrane</location>
        <topology evidence="1">Multi-pass membrane protein</topology>
    </subcellularLocation>
</comment>
<reference evidence="9" key="1">
    <citation type="submission" date="2022-01" db="EMBL/GenBank/DDBJ databases">
        <authorList>
            <person name="King R."/>
        </authorList>
    </citation>
    <scope>NUCLEOTIDE SEQUENCE</scope>
</reference>
<keyword evidence="6 7" id="KW-0472">Membrane</keyword>
<evidence type="ECO:0000313" key="9">
    <source>
        <dbReference type="EMBL" id="CAH1403725.1"/>
    </source>
</evidence>
<proteinExistence type="inferred from homology"/>
<feature type="transmembrane region" description="Helical" evidence="7">
    <location>
        <begin position="98"/>
        <end position="118"/>
    </location>
</feature>
<feature type="transmembrane region" description="Helical" evidence="7">
    <location>
        <begin position="127"/>
        <end position="148"/>
    </location>
</feature>
<comment type="similarity">
    <text evidence="2">Belongs to the major facilitator superfamily.</text>
</comment>
<dbReference type="PANTHER" id="PTHR23511">
    <property type="entry name" value="SYNAPTIC VESICLE GLYCOPROTEIN 2"/>
    <property type="match status" value="1"/>
</dbReference>
<dbReference type="GO" id="GO:0022857">
    <property type="term" value="F:transmembrane transporter activity"/>
    <property type="evidence" value="ECO:0007669"/>
    <property type="project" value="InterPro"/>
</dbReference>
<dbReference type="PROSITE" id="PS50850">
    <property type="entry name" value="MFS"/>
    <property type="match status" value="1"/>
</dbReference>
<dbReference type="InterPro" id="IPR036259">
    <property type="entry name" value="MFS_trans_sf"/>
</dbReference>
<name>A0A9P0HJF5_NEZVI</name>
<dbReference type="OrthoDB" id="433512at2759"/>
<feature type="transmembrane region" description="Helical" evidence="7">
    <location>
        <begin position="507"/>
        <end position="526"/>
    </location>
</feature>
<dbReference type="EMBL" id="OV725081">
    <property type="protein sequence ID" value="CAH1403725.1"/>
    <property type="molecule type" value="Genomic_DNA"/>
</dbReference>
<accession>A0A9P0HJF5</accession>
<organism evidence="9 10">
    <name type="scientific">Nezara viridula</name>
    <name type="common">Southern green stink bug</name>
    <name type="synonym">Cimex viridulus</name>
    <dbReference type="NCBI Taxonomy" id="85310"/>
    <lineage>
        <taxon>Eukaryota</taxon>
        <taxon>Metazoa</taxon>
        <taxon>Ecdysozoa</taxon>
        <taxon>Arthropoda</taxon>
        <taxon>Hexapoda</taxon>
        <taxon>Insecta</taxon>
        <taxon>Pterygota</taxon>
        <taxon>Neoptera</taxon>
        <taxon>Paraneoptera</taxon>
        <taxon>Hemiptera</taxon>
        <taxon>Heteroptera</taxon>
        <taxon>Panheteroptera</taxon>
        <taxon>Pentatomomorpha</taxon>
        <taxon>Pentatomoidea</taxon>
        <taxon>Pentatomidae</taxon>
        <taxon>Pentatominae</taxon>
        <taxon>Nezara</taxon>
    </lineage>
</organism>
<feature type="domain" description="Major facilitator superfamily (MFS) profile" evidence="8">
    <location>
        <begin position="62"/>
        <end position="612"/>
    </location>
</feature>
<feature type="transmembrane region" description="Helical" evidence="7">
    <location>
        <begin position="585"/>
        <end position="604"/>
    </location>
</feature>
<keyword evidence="5 7" id="KW-1133">Transmembrane helix</keyword>
<feature type="transmembrane region" description="Helical" evidence="7">
    <location>
        <begin position="60"/>
        <end position="83"/>
    </location>
</feature>
<evidence type="ECO:0000259" key="8">
    <source>
        <dbReference type="PROSITE" id="PS50850"/>
    </source>
</evidence>
<dbReference type="GO" id="GO:0016020">
    <property type="term" value="C:membrane"/>
    <property type="evidence" value="ECO:0007669"/>
    <property type="project" value="UniProtKB-SubCell"/>
</dbReference>
<evidence type="ECO:0000313" key="10">
    <source>
        <dbReference type="Proteomes" id="UP001152798"/>
    </source>
</evidence>
<feature type="transmembrane region" description="Helical" evidence="7">
    <location>
        <begin position="186"/>
        <end position="207"/>
    </location>
</feature>
<sequence>MGTDGERAALVSGHNLYTEEGGRGDEISPPPAEEISEPENILGQFHQDALTQVGMGKYQWLLGLIAGFCFMADGVQVFILPYITPSIQAEMCLEDAKIPWFSGVTMIGLTIGAILCSLGDHIGRKSILLHGLIIHFLFNIGTAIAPTFDVLLTTRLGSSIGLGICYPVACIYLAEFLPQNSRGKLSVLLLFWALGGFYVLFLAYSLLPDSGEQVIYQSKDHTSNWHNLFLLSSLPTVFAIISIFFASESIRFLLYKGKDVNAIMMYQKMYKWSASRSAQYQLTELELPRKVISSKPPPPKSVWNQIIYNITEYFGAIKQLGIRQNTIPVVLLSLTWAALGFSYYTMSNWVPQRLHNLKDIDYFAQMRVVRDQQEFGKTYNYGLENQLFENVTFESCLFSSIISHVIFKNCVFNNSDFSGIHSSKTYFIDSMIENTRIYDTDFTDDRFINTEFIKVSYFSTRTPCRNDLDFRIRLKDKLTENMLRLISPLLAMTIHNLCLYKFSRNKVGGASMLICSLMSIACWFLNDEIAVLVFDFVYSIIFLFSFNAVNIITVEAFPVHLRATGFGICFAWFRLFGLISAHVVLIIPLTISLLLVGGIALFRLQDTSFNLM</sequence>
<feature type="transmembrane region" description="Helical" evidence="7">
    <location>
        <begin position="532"/>
        <end position="552"/>
    </location>
</feature>
<keyword evidence="4 7" id="KW-0812">Transmembrane</keyword>
<dbReference type="InterPro" id="IPR005828">
    <property type="entry name" value="MFS_sugar_transport-like"/>
</dbReference>
<feature type="transmembrane region" description="Helical" evidence="7">
    <location>
        <begin position="227"/>
        <end position="246"/>
    </location>
</feature>
<evidence type="ECO:0000256" key="3">
    <source>
        <dbReference type="ARBA" id="ARBA00022448"/>
    </source>
</evidence>
<dbReference type="Pfam" id="PF00083">
    <property type="entry name" value="Sugar_tr"/>
    <property type="match status" value="1"/>
</dbReference>
<keyword evidence="10" id="KW-1185">Reference proteome</keyword>
<evidence type="ECO:0000256" key="4">
    <source>
        <dbReference type="ARBA" id="ARBA00022692"/>
    </source>
</evidence>
<dbReference type="Pfam" id="PF23894">
    <property type="entry name" value="LD_SV2"/>
    <property type="match status" value="1"/>
</dbReference>
<gene>
    <name evidence="9" type="ORF">NEZAVI_LOCUS12291</name>
</gene>
<dbReference type="Gene3D" id="1.20.1250.20">
    <property type="entry name" value="MFS general substrate transporter like domains"/>
    <property type="match status" value="2"/>
</dbReference>
<dbReference type="InterPro" id="IPR020846">
    <property type="entry name" value="MFS_dom"/>
</dbReference>
<evidence type="ECO:0000256" key="7">
    <source>
        <dbReference type="SAM" id="Phobius"/>
    </source>
</evidence>
<dbReference type="SUPFAM" id="SSF103473">
    <property type="entry name" value="MFS general substrate transporter"/>
    <property type="match status" value="2"/>
</dbReference>
<evidence type="ECO:0000256" key="6">
    <source>
        <dbReference type="ARBA" id="ARBA00023136"/>
    </source>
</evidence>
<feature type="transmembrane region" description="Helical" evidence="7">
    <location>
        <begin position="559"/>
        <end position="579"/>
    </location>
</feature>
<protein>
    <recommendedName>
        <fullName evidence="8">Major facilitator superfamily (MFS) profile domain-containing protein</fullName>
    </recommendedName>
</protein>
<evidence type="ECO:0000256" key="2">
    <source>
        <dbReference type="ARBA" id="ARBA00008335"/>
    </source>
</evidence>
<dbReference type="SUPFAM" id="SSF141571">
    <property type="entry name" value="Pentapeptide repeat-like"/>
    <property type="match status" value="1"/>
</dbReference>
<dbReference type="Proteomes" id="UP001152798">
    <property type="component" value="Chromosome 5"/>
</dbReference>
<dbReference type="Gene3D" id="2.160.20.80">
    <property type="entry name" value="E3 ubiquitin-protein ligase SopA"/>
    <property type="match status" value="1"/>
</dbReference>
<dbReference type="PANTHER" id="PTHR23511:SF34">
    <property type="entry name" value="SYNAPTIC VESICLE GLYCOPROTEIN 2"/>
    <property type="match status" value="1"/>
</dbReference>
<dbReference type="AlphaFoldDB" id="A0A9P0HJF5"/>
<dbReference type="InterPro" id="IPR055415">
    <property type="entry name" value="LD_SV2"/>
</dbReference>
<evidence type="ECO:0000256" key="5">
    <source>
        <dbReference type="ARBA" id="ARBA00022989"/>
    </source>
</evidence>
<evidence type="ECO:0000256" key="1">
    <source>
        <dbReference type="ARBA" id="ARBA00004141"/>
    </source>
</evidence>
<feature type="transmembrane region" description="Helical" evidence="7">
    <location>
        <begin position="154"/>
        <end position="174"/>
    </location>
</feature>